<evidence type="ECO:0000313" key="12">
    <source>
        <dbReference type="Proteomes" id="UP000473648"/>
    </source>
</evidence>
<comment type="similarity">
    <text evidence="9">Belongs to the bacterial CoaD family.</text>
</comment>
<sequence>MRIAVYPGSFDPVTMGHIDIIRRASAVADELHVCILKNPKKHCWFSIEERLNLLRESTAAFDHVVIDTYAGLLTDYAKQIGATMVIKGLRNATDFEYEGQMDYFNKRLAPELETVYLISDNRYSVLSSSAIRELMTFGGNLDGLVPEPVLEAVRQRQEGQNHNG</sequence>
<dbReference type="AlphaFoldDB" id="A0A6L5GNK5"/>
<dbReference type="NCBIfam" id="TIGR00125">
    <property type="entry name" value="cyt_tran_rel"/>
    <property type="match status" value="1"/>
</dbReference>
<evidence type="ECO:0000256" key="5">
    <source>
        <dbReference type="ARBA" id="ARBA00022840"/>
    </source>
</evidence>
<feature type="binding site" evidence="9">
    <location>
        <position position="41"/>
    </location>
    <ligand>
        <name>substrate</name>
    </ligand>
</feature>
<dbReference type="SUPFAM" id="SSF52374">
    <property type="entry name" value="Nucleotidylyl transferase"/>
    <property type="match status" value="1"/>
</dbReference>
<dbReference type="GO" id="GO:0005524">
    <property type="term" value="F:ATP binding"/>
    <property type="evidence" value="ECO:0007669"/>
    <property type="project" value="UniProtKB-KW"/>
</dbReference>
<keyword evidence="2 9" id="KW-0808">Transferase</keyword>
<reference evidence="11" key="1">
    <citation type="journal article" date="2020" name="Appl. Environ. Microbiol.">
        <title>Medium-Chain Fatty Acid Synthesis by 'Candidatus Weimeria bifida' gen. nov., sp. nov., and 'Candidatus Pseudoramibacter fermentans' sp. nov.</title>
        <authorList>
            <person name="Scarborough M.J."/>
            <person name="Myers K.S."/>
            <person name="Donohue T.J."/>
            <person name="Noguera D.R."/>
        </authorList>
    </citation>
    <scope>NUCLEOTIDE SEQUENCE</scope>
    <source>
        <strain evidence="11">EUB1.1</strain>
    </source>
</reference>
<keyword evidence="3 9" id="KW-0548">Nucleotidyltransferase</keyword>
<evidence type="ECO:0000256" key="9">
    <source>
        <dbReference type="HAMAP-Rule" id="MF_00151"/>
    </source>
</evidence>
<evidence type="ECO:0000259" key="10">
    <source>
        <dbReference type="Pfam" id="PF01467"/>
    </source>
</evidence>
<comment type="subunit">
    <text evidence="9">Homohexamer.</text>
</comment>
<evidence type="ECO:0000313" key="11">
    <source>
        <dbReference type="EMBL" id="MQM71861.1"/>
    </source>
</evidence>
<keyword evidence="6 9" id="KW-0460">Magnesium</keyword>
<keyword evidence="1 9" id="KW-0963">Cytoplasm</keyword>
<keyword evidence="4 9" id="KW-0547">Nucleotide-binding</keyword>
<dbReference type="CDD" id="cd02163">
    <property type="entry name" value="PPAT"/>
    <property type="match status" value="1"/>
</dbReference>
<evidence type="ECO:0000256" key="7">
    <source>
        <dbReference type="ARBA" id="ARBA00022993"/>
    </source>
</evidence>
<dbReference type="GO" id="GO:0004595">
    <property type="term" value="F:pantetheine-phosphate adenylyltransferase activity"/>
    <property type="evidence" value="ECO:0007669"/>
    <property type="project" value="UniProtKB-UniRule"/>
</dbReference>
<feature type="domain" description="Cytidyltransferase-like" evidence="10">
    <location>
        <begin position="5"/>
        <end position="133"/>
    </location>
</feature>
<feature type="site" description="Transition state stabilizer" evidence="9">
    <location>
        <position position="17"/>
    </location>
</feature>
<feature type="binding site" evidence="9">
    <location>
        <position position="73"/>
    </location>
    <ligand>
        <name>substrate</name>
    </ligand>
</feature>
<comment type="pathway">
    <text evidence="9">Cofactor biosynthesis; coenzyme A biosynthesis; CoA from (R)-pantothenate: step 4/5.</text>
</comment>
<dbReference type="EMBL" id="VOGB01000003">
    <property type="protein sequence ID" value="MQM71861.1"/>
    <property type="molecule type" value="Genomic_DNA"/>
</dbReference>
<dbReference type="PANTHER" id="PTHR21342">
    <property type="entry name" value="PHOSPHOPANTETHEINE ADENYLYLTRANSFERASE"/>
    <property type="match status" value="1"/>
</dbReference>
<dbReference type="EC" id="2.7.7.3" evidence="9"/>
<feature type="binding site" evidence="9">
    <location>
        <position position="98"/>
    </location>
    <ligand>
        <name>ATP</name>
        <dbReference type="ChEBI" id="CHEBI:30616"/>
    </ligand>
</feature>
<comment type="catalytic activity">
    <reaction evidence="8 9">
        <text>(R)-4'-phosphopantetheine + ATP + H(+) = 3'-dephospho-CoA + diphosphate</text>
        <dbReference type="Rhea" id="RHEA:19801"/>
        <dbReference type="ChEBI" id="CHEBI:15378"/>
        <dbReference type="ChEBI" id="CHEBI:30616"/>
        <dbReference type="ChEBI" id="CHEBI:33019"/>
        <dbReference type="ChEBI" id="CHEBI:57328"/>
        <dbReference type="ChEBI" id="CHEBI:61723"/>
        <dbReference type="EC" id="2.7.7.3"/>
    </reaction>
</comment>
<keyword evidence="12" id="KW-1185">Reference proteome</keyword>
<evidence type="ECO:0000256" key="2">
    <source>
        <dbReference type="ARBA" id="ARBA00022679"/>
    </source>
</evidence>
<dbReference type="PANTHER" id="PTHR21342:SF1">
    <property type="entry name" value="PHOSPHOPANTETHEINE ADENYLYLTRANSFERASE"/>
    <property type="match status" value="1"/>
</dbReference>
<keyword evidence="5 9" id="KW-0067">ATP-binding</keyword>
<feature type="binding site" evidence="9">
    <location>
        <position position="87"/>
    </location>
    <ligand>
        <name>substrate</name>
    </ligand>
</feature>
<feature type="binding site" evidence="9">
    <location>
        <position position="17"/>
    </location>
    <ligand>
        <name>ATP</name>
        <dbReference type="ChEBI" id="CHEBI:30616"/>
    </ligand>
</feature>
<comment type="function">
    <text evidence="9">Reversibly transfers an adenylyl group from ATP to 4'-phosphopantetheine, yielding dephospho-CoA (dPCoA) and pyrophosphate.</text>
</comment>
<dbReference type="InterPro" id="IPR014729">
    <property type="entry name" value="Rossmann-like_a/b/a_fold"/>
</dbReference>
<feature type="binding site" evidence="9">
    <location>
        <begin position="9"/>
        <end position="10"/>
    </location>
    <ligand>
        <name>ATP</name>
        <dbReference type="ChEBI" id="CHEBI:30616"/>
    </ligand>
</feature>
<dbReference type="InterPro" id="IPR004821">
    <property type="entry name" value="Cyt_trans-like"/>
</dbReference>
<evidence type="ECO:0000256" key="8">
    <source>
        <dbReference type="ARBA" id="ARBA00029346"/>
    </source>
</evidence>
<evidence type="ECO:0000256" key="1">
    <source>
        <dbReference type="ARBA" id="ARBA00022490"/>
    </source>
</evidence>
<dbReference type="Proteomes" id="UP000473648">
    <property type="component" value="Unassembled WGS sequence"/>
</dbReference>
<comment type="cofactor">
    <cofactor evidence="9">
        <name>Mg(2+)</name>
        <dbReference type="ChEBI" id="CHEBI:18420"/>
    </cofactor>
</comment>
<feature type="binding site" evidence="9">
    <location>
        <begin position="123"/>
        <end position="129"/>
    </location>
    <ligand>
        <name>ATP</name>
        <dbReference type="ChEBI" id="CHEBI:30616"/>
    </ligand>
</feature>
<name>A0A6L5GNK5_9FIRM</name>
<evidence type="ECO:0000256" key="3">
    <source>
        <dbReference type="ARBA" id="ARBA00022695"/>
    </source>
</evidence>
<dbReference type="Gene3D" id="3.40.50.620">
    <property type="entry name" value="HUPs"/>
    <property type="match status" value="1"/>
</dbReference>
<dbReference type="PRINTS" id="PR01020">
    <property type="entry name" value="LPSBIOSNTHSS"/>
</dbReference>
<feature type="binding site" evidence="9">
    <location>
        <begin position="88"/>
        <end position="90"/>
    </location>
    <ligand>
        <name>ATP</name>
        <dbReference type="ChEBI" id="CHEBI:30616"/>
    </ligand>
</feature>
<organism evidence="11 12">
    <name type="scientific">Candidatus Pseudoramibacter fermentans</name>
    <dbReference type="NCBI Taxonomy" id="2594427"/>
    <lineage>
        <taxon>Bacteria</taxon>
        <taxon>Bacillati</taxon>
        <taxon>Bacillota</taxon>
        <taxon>Clostridia</taxon>
        <taxon>Eubacteriales</taxon>
        <taxon>Eubacteriaceae</taxon>
        <taxon>Pseudoramibacter</taxon>
    </lineage>
</organism>
<proteinExistence type="inferred from homology"/>
<comment type="subcellular location">
    <subcellularLocation>
        <location evidence="9">Cytoplasm</location>
    </subcellularLocation>
</comment>
<dbReference type="GO" id="GO:0015937">
    <property type="term" value="P:coenzyme A biosynthetic process"/>
    <property type="evidence" value="ECO:0007669"/>
    <property type="project" value="UniProtKB-UniRule"/>
</dbReference>
<dbReference type="NCBIfam" id="TIGR01510">
    <property type="entry name" value="coaD_prev_kdtB"/>
    <property type="match status" value="1"/>
</dbReference>
<comment type="caution">
    <text evidence="11">The sequence shown here is derived from an EMBL/GenBank/DDBJ whole genome shotgun (WGS) entry which is preliminary data.</text>
</comment>
<protein>
    <recommendedName>
        <fullName evidence="9">Phosphopantetheine adenylyltransferase</fullName>
        <ecNumber evidence="9">2.7.7.3</ecNumber>
    </recommendedName>
    <alternativeName>
        <fullName evidence="9">Dephospho-CoA pyrophosphorylase</fullName>
    </alternativeName>
    <alternativeName>
        <fullName evidence="9">Pantetheine-phosphate adenylyltransferase</fullName>
        <shortName evidence="9">PPAT</shortName>
    </alternativeName>
</protein>
<keyword evidence="7 9" id="KW-0173">Coenzyme A biosynthesis</keyword>
<dbReference type="Pfam" id="PF01467">
    <property type="entry name" value="CTP_transf_like"/>
    <property type="match status" value="1"/>
</dbReference>
<dbReference type="InterPro" id="IPR001980">
    <property type="entry name" value="PPAT"/>
</dbReference>
<dbReference type="GO" id="GO:0005737">
    <property type="term" value="C:cytoplasm"/>
    <property type="evidence" value="ECO:0007669"/>
    <property type="project" value="UniProtKB-SubCell"/>
</dbReference>
<gene>
    <name evidence="9 11" type="primary">coaD</name>
    <name evidence="11" type="ORF">FRC53_00180</name>
</gene>
<dbReference type="UniPathway" id="UPA00241">
    <property type="reaction ID" value="UER00355"/>
</dbReference>
<dbReference type="HAMAP" id="MF_00151">
    <property type="entry name" value="PPAT_bact"/>
    <property type="match status" value="1"/>
</dbReference>
<evidence type="ECO:0000256" key="4">
    <source>
        <dbReference type="ARBA" id="ARBA00022741"/>
    </source>
</evidence>
<accession>A0A6L5GNK5</accession>
<feature type="binding site" evidence="9">
    <location>
        <position position="9"/>
    </location>
    <ligand>
        <name>substrate</name>
    </ligand>
</feature>
<evidence type="ECO:0000256" key="6">
    <source>
        <dbReference type="ARBA" id="ARBA00022842"/>
    </source>
</evidence>